<accession>A0A4Z2ELK5</accession>
<dbReference type="AlphaFoldDB" id="A0A4Z2ELK5"/>
<name>A0A4Z2ELK5_9TELE</name>
<reference evidence="1 2" key="1">
    <citation type="submission" date="2019-03" db="EMBL/GenBank/DDBJ databases">
        <title>First draft genome of Liparis tanakae, snailfish: a comprehensive survey of snailfish specific genes.</title>
        <authorList>
            <person name="Kim W."/>
            <person name="Song I."/>
            <person name="Jeong J.-H."/>
            <person name="Kim D."/>
            <person name="Kim S."/>
            <person name="Ryu S."/>
            <person name="Song J.Y."/>
            <person name="Lee S.K."/>
        </authorList>
    </citation>
    <scope>NUCLEOTIDE SEQUENCE [LARGE SCALE GENOMIC DNA]</scope>
    <source>
        <tissue evidence="1">Muscle</tissue>
    </source>
</reference>
<evidence type="ECO:0000313" key="2">
    <source>
        <dbReference type="Proteomes" id="UP000314294"/>
    </source>
</evidence>
<organism evidence="1 2">
    <name type="scientific">Liparis tanakae</name>
    <name type="common">Tanaka's snailfish</name>
    <dbReference type="NCBI Taxonomy" id="230148"/>
    <lineage>
        <taxon>Eukaryota</taxon>
        <taxon>Metazoa</taxon>
        <taxon>Chordata</taxon>
        <taxon>Craniata</taxon>
        <taxon>Vertebrata</taxon>
        <taxon>Euteleostomi</taxon>
        <taxon>Actinopterygii</taxon>
        <taxon>Neopterygii</taxon>
        <taxon>Teleostei</taxon>
        <taxon>Neoteleostei</taxon>
        <taxon>Acanthomorphata</taxon>
        <taxon>Eupercaria</taxon>
        <taxon>Perciformes</taxon>
        <taxon>Cottioidei</taxon>
        <taxon>Cottales</taxon>
        <taxon>Liparidae</taxon>
        <taxon>Liparis</taxon>
    </lineage>
</organism>
<sequence>MWSKRPKKSPCRLVFIVKVAPAELVATATGMPCFCRSSAVTGSSRASRIIRVASRAFLPMTEAFRSQVYCFPKRSQTSWKDTVYSRSVSGRRKHTKNFVSVHIHYS</sequence>
<dbReference type="Proteomes" id="UP000314294">
    <property type="component" value="Unassembled WGS sequence"/>
</dbReference>
<keyword evidence="2" id="KW-1185">Reference proteome</keyword>
<protein>
    <submittedName>
        <fullName evidence="1">Uncharacterized protein</fullName>
    </submittedName>
</protein>
<comment type="caution">
    <text evidence="1">The sequence shown here is derived from an EMBL/GenBank/DDBJ whole genome shotgun (WGS) entry which is preliminary data.</text>
</comment>
<gene>
    <name evidence="1" type="ORF">EYF80_060172</name>
</gene>
<proteinExistence type="predicted"/>
<dbReference type="EMBL" id="SRLO01005347">
    <property type="protein sequence ID" value="TNN29679.1"/>
    <property type="molecule type" value="Genomic_DNA"/>
</dbReference>
<evidence type="ECO:0000313" key="1">
    <source>
        <dbReference type="EMBL" id="TNN29679.1"/>
    </source>
</evidence>